<feature type="domain" description="ATP-grasp" evidence="2">
    <location>
        <begin position="92"/>
        <end position="287"/>
    </location>
</feature>
<dbReference type="Gene3D" id="3.30.470.20">
    <property type="entry name" value="ATP-grasp fold, B domain"/>
    <property type="match status" value="1"/>
</dbReference>
<keyword evidence="1" id="KW-0067">ATP-binding</keyword>
<dbReference type="InterPro" id="IPR013815">
    <property type="entry name" value="ATP_grasp_subdomain_1"/>
</dbReference>
<dbReference type="EMBL" id="FOUU01000008">
    <property type="protein sequence ID" value="SFM97317.1"/>
    <property type="molecule type" value="Genomic_DNA"/>
</dbReference>
<evidence type="ECO:0000259" key="2">
    <source>
        <dbReference type="PROSITE" id="PS50975"/>
    </source>
</evidence>
<keyword evidence="4" id="KW-1185">Reference proteome</keyword>
<dbReference type="InterPro" id="IPR011761">
    <property type="entry name" value="ATP-grasp"/>
</dbReference>
<evidence type="ECO:0000313" key="3">
    <source>
        <dbReference type="EMBL" id="SFM97317.1"/>
    </source>
</evidence>
<dbReference type="Pfam" id="PF08443">
    <property type="entry name" value="RimK"/>
    <property type="match status" value="1"/>
</dbReference>
<dbReference type="AlphaFoldDB" id="A0A1I4V7Z8"/>
<accession>A0A1I4V7Z8</accession>
<keyword evidence="3" id="KW-0689">Ribosomal protein</keyword>
<gene>
    <name evidence="3" type="ORF">SAMN05660836_02159</name>
</gene>
<protein>
    <submittedName>
        <fullName evidence="3">Ribosomal protein S6--L-glutamate ligase</fullName>
    </submittedName>
</protein>
<reference evidence="4" key="1">
    <citation type="submission" date="2016-10" db="EMBL/GenBank/DDBJ databases">
        <authorList>
            <person name="Varghese N."/>
            <person name="Submissions S."/>
        </authorList>
    </citation>
    <scope>NUCLEOTIDE SEQUENCE [LARGE SCALE GENOMIC DNA]</scope>
    <source>
        <strain evidence="4">DSM 9990</strain>
    </source>
</reference>
<dbReference type="PANTHER" id="PTHR21621:SF0">
    <property type="entry name" value="BETA-CITRYLGLUTAMATE SYNTHASE B-RELATED"/>
    <property type="match status" value="1"/>
</dbReference>
<dbReference type="PROSITE" id="PS50975">
    <property type="entry name" value="ATP_GRASP"/>
    <property type="match status" value="1"/>
</dbReference>
<keyword evidence="3" id="KW-0687">Ribonucleoprotein</keyword>
<dbReference type="GO" id="GO:0005737">
    <property type="term" value="C:cytoplasm"/>
    <property type="evidence" value="ECO:0007669"/>
    <property type="project" value="TreeGrafter"/>
</dbReference>
<keyword evidence="3" id="KW-0436">Ligase</keyword>
<keyword evidence="1" id="KW-0547">Nucleotide-binding</keyword>
<dbReference type="Proteomes" id="UP000199611">
    <property type="component" value="Unassembled WGS sequence"/>
</dbReference>
<dbReference type="GO" id="GO:0005524">
    <property type="term" value="F:ATP binding"/>
    <property type="evidence" value="ECO:0007669"/>
    <property type="project" value="UniProtKB-UniRule"/>
</dbReference>
<sequence length="291" mass="33856">MPARTEIDFLCSMTVRRSVVVSYHPVIEGDVNLILADRSIGEEDIYWLRRAKAVILPQGCRPELYFTALRYCPNVFPDYRARFLYPGKTGQIRLFRLLGVPHPKSRIFGSLSLCPKWFWRGLEYPVVVKSSWGGEGSNVYLLKSPDDADKILEELYRMERAGWPGFLVQDYVEAEGRDLRVVVVGHEFFCYWRVGRSETEFRYNLACGSRIEYPADRREVISAYNLVSYLVRRTGINLAGFDIIFSQKDLERRNPLFLEINYFFGRTGLGGNQKYYEILQRAVDRWLSSIP</sequence>
<proteinExistence type="predicted"/>
<dbReference type="GO" id="GO:0009432">
    <property type="term" value="P:SOS response"/>
    <property type="evidence" value="ECO:0007669"/>
    <property type="project" value="TreeGrafter"/>
</dbReference>
<evidence type="ECO:0000313" key="4">
    <source>
        <dbReference type="Proteomes" id="UP000199611"/>
    </source>
</evidence>
<dbReference type="GO" id="GO:0046872">
    <property type="term" value="F:metal ion binding"/>
    <property type="evidence" value="ECO:0007669"/>
    <property type="project" value="InterPro"/>
</dbReference>
<dbReference type="PANTHER" id="PTHR21621">
    <property type="entry name" value="RIBOSOMAL PROTEIN S6 MODIFICATION PROTEIN"/>
    <property type="match status" value="1"/>
</dbReference>
<dbReference type="InterPro" id="IPR013651">
    <property type="entry name" value="ATP-grasp_RimK-type"/>
</dbReference>
<dbReference type="GO" id="GO:0018169">
    <property type="term" value="F:ribosomal S6-glutamic acid ligase activity"/>
    <property type="evidence" value="ECO:0007669"/>
    <property type="project" value="TreeGrafter"/>
</dbReference>
<dbReference type="STRING" id="39841.SAMN05660836_02159"/>
<dbReference type="GO" id="GO:0005840">
    <property type="term" value="C:ribosome"/>
    <property type="evidence" value="ECO:0007669"/>
    <property type="project" value="UniProtKB-KW"/>
</dbReference>
<organism evidence="3 4">
    <name type="scientific">Thermodesulforhabdus norvegica</name>
    <dbReference type="NCBI Taxonomy" id="39841"/>
    <lineage>
        <taxon>Bacteria</taxon>
        <taxon>Pseudomonadati</taxon>
        <taxon>Thermodesulfobacteriota</taxon>
        <taxon>Syntrophobacteria</taxon>
        <taxon>Syntrophobacterales</taxon>
        <taxon>Thermodesulforhabdaceae</taxon>
        <taxon>Thermodesulforhabdus</taxon>
    </lineage>
</organism>
<dbReference type="Gene3D" id="3.30.1490.20">
    <property type="entry name" value="ATP-grasp fold, A domain"/>
    <property type="match status" value="1"/>
</dbReference>
<dbReference type="SUPFAM" id="SSF56059">
    <property type="entry name" value="Glutathione synthetase ATP-binding domain-like"/>
    <property type="match status" value="1"/>
</dbReference>
<name>A0A1I4V7Z8_9BACT</name>
<evidence type="ECO:0000256" key="1">
    <source>
        <dbReference type="PROSITE-ProRule" id="PRU00409"/>
    </source>
</evidence>